<feature type="transmembrane region" description="Helical" evidence="2">
    <location>
        <begin position="188"/>
        <end position="206"/>
    </location>
</feature>
<feature type="transmembrane region" description="Helical" evidence="2">
    <location>
        <begin position="226"/>
        <end position="248"/>
    </location>
</feature>
<protein>
    <submittedName>
        <fullName evidence="3">Uncharacterized protein</fullName>
    </submittedName>
</protein>
<organism evidence="3 4">
    <name type="scientific">Marmoricola endophyticus</name>
    <dbReference type="NCBI Taxonomy" id="2040280"/>
    <lineage>
        <taxon>Bacteria</taxon>
        <taxon>Bacillati</taxon>
        <taxon>Actinomycetota</taxon>
        <taxon>Actinomycetes</taxon>
        <taxon>Propionibacteriales</taxon>
        <taxon>Nocardioidaceae</taxon>
        <taxon>Marmoricola</taxon>
    </lineage>
</organism>
<evidence type="ECO:0000256" key="1">
    <source>
        <dbReference type="SAM" id="MobiDB-lite"/>
    </source>
</evidence>
<keyword evidence="2" id="KW-1133">Transmembrane helix</keyword>
<evidence type="ECO:0000313" key="3">
    <source>
        <dbReference type="EMBL" id="GGF55828.1"/>
    </source>
</evidence>
<feature type="transmembrane region" description="Helical" evidence="2">
    <location>
        <begin position="285"/>
        <end position="305"/>
    </location>
</feature>
<feature type="region of interest" description="Disordered" evidence="1">
    <location>
        <begin position="421"/>
        <end position="476"/>
    </location>
</feature>
<feature type="transmembrane region" description="Helical" evidence="2">
    <location>
        <begin position="12"/>
        <end position="36"/>
    </location>
</feature>
<feature type="compositionally biased region" description="Basic and acidic residues" evidence="1">
    <location>
        <begin position="421"/>
        <end position="431"/>
    </location>
</feature>
<evidence type="ECO:0000313" key="4">
    <source>
        <dbReference type="Proteomes" id="UP000649179"/>
    </source>
</evidence>
<feature type="transmembrane region" description="Helical" evidence="2">
    <location>
        <begin position="260"/>
        <end position="279"/>
    </location>
</feature>
<reference evidence="3" key="1">
    <citation type="journal article" date="2014" name="Int. J. Syst. Evol. Microbiol.">
        <title>Complete genome sequence of Corynebacterium casei LMG S-19264T (=DSM 44701T), isolated from a smear-ripened cheese.</title>
        <authorList>
            <consortium name="US DOE Joint Genome Institute (JGI-PGF)"/>
            <person name="Walter F."/>
            <person name="Albersmeier A."/>
            <person name="Kalinowski J."/>
            <person name="Ruckert C."/>
        </authorList>
    </citation>
    <scope>NUCLEOTIDE SEQUENCE</scope>
    <source>
        <strain evidence="3">CGMCC 1.16067</strain>
    </source>
</reference>
<feature type="transmembrane region" description="Helical" evidence="2">
    <location>
        <begin position="321"/>
        <end position="344"/>
    </location>
</feature>
<dbReference type="EMBL" id="BMKQ01000001">
    <property type="protein sequence ID" value="GGF55828.1"/>
    <property type="molecule type" value="Genomic_DNA"/>
</dbReference>
<keyword evidence="2" id="KW-0472">Membrane</keyword>
<dbReference type="Proteomes" id="UP000649179">
    <property type="component" value="Unassembled WGS sequence"/>
</dbReference>
<dbReference type="AlphaFoldDB" id="A0A917F9N5"/>
<feature type="transmembrane region" description="Helical" evidence="2">
    <location>
        <begin position="106"/>
        <end position="126"/>
    </location>
</feature>
<comment type="caution">
    <text evidence="3">The sequence shown here is derived from an EMBL/GenBank/DDBJ whole genome shotgun (WGS) entry which is preliminary data.</text>
</comment>
<feature type="transmembrane region" description="Helical" evidence="2">
    <location>
        <begin position="63"/>
        <end position="86"/>
    </location>
</feature>
<proteinExistence type="predicted"/>
<dbReference type="InterPro" id="IPR045931">
    <property type="entry name" value="DUF6350"/>
</dbReference>
<feature type="transmembrane region" description="Helical" evidence="2">
    <location>
        <begin position="138"/>
        <end position="157"/>
    </location>
</feature>
<keyword evidence="2" id="KW-0812">Transmembrane</keyword>
<sequence length="476" mass="47546">MLARPFPVLATVAGAGAALAGLAALSVVAVVGWFLADAGAHGDTRDALRVAADAWLVGQGSQLTYAGVTYAVVPLGLTALLALVLWRSARWAVGLAEPRDERETAYGVAMFSLAYLLVAVVVAVLATTDDAAPSLVRVVIGSLLLPVVVGGASVLHATQRWSIVTDRLPGDVGTVEAVVRVAGLAGRVLLAVYAAGLVTVLVSLGLHAGSLSAMLAAQDLSVGDLLALTVLSVVVLPNAALLAVGYLAGPGFAVGTGTTVSTGSVLLGPVPAFPLLAALPGSGAAPWWTDLLLAVPPVVTAAVVVRRHRRAVPGTLDWRHGLAAGAVAGLVLGLLSGLGGGALGDGRMGQLGTSPLLVAMFLLLSTGAGGLVGGVLAPLASRVLDLVGVSRPEVPVPAAEAGEGPQTQTAISPALAARLREARRQRADGATEQRPPFAPADAAAADGEVTVSLADATDDAEETVSLGGNDRDQDMA</sequence>
<keyword evidence="4" id="KW-1185">Reference proteome</keyword>
<reference evidence="3" key="2">
    <citation type="submission" date="2020-09" db="EMBL/GenBank/DDBJ databases">
        <authorList>
            <person name="Sun Q."/>
            <person name="Zhou Y."/>
        </authorList>
    </citation>
    <scope>NUCLEOTIDE SEQUENCE</scope>
    <source>
        <strain evidence="3">CGMCC 1.16067</strain>
    </source>
</reference>
<feature type="transmembrane region" description="Helical" evidence="2">
    <location>
        <begin position="356"/>
        <end position="377"/>
    </location>
</feature>
<dbReference type="Pfam" id="PF19877">
    <property type="entry name" value="DUF6350"/>
    <property type="match status" value="1"/>
</dbReference>
<accession>A0A917F9N5</accession>
<evidence type="ECO:0000256" key="2">
    <source>
        <dbReference type="SAM" id="Phobius"/>
    </source>
</evidence>
<name>A0A917F9N5_9ACTN</name>
<gene>
    <name evidence="3" type="ORF">GCM10011519_32190</name>
</gene>